<protein>
    <submittedName>
        <fullName evidence="2">Aminoglycoside phosphotransferase</fullName>
    </submittedName>
</protein>
<dbReference type="PANTHER" id="PTHR21310">
    <property type="entry name" value="AMINOGLYCOSIDE PHOSPHOTRANSFERASE-RELATED-RELATED"/>
    <property type="match status" value="1"/>
</dbReference>
<dbReference type="STRING" id="479434.Sthe_1331"/>
<reference evidence="3" key="1">
    <citation type="submission" date="2009-11" db="EMBL/GenBank/DDBJ databases">
        <title>The complete chromosome 1 of Sphaerobacter thermophilus DSM 20745.</title>
        <authorList>
            <person name="Lucas S."/>
            <person name="Copeland A."/>
            <person name="Lapidus A."/>
            <person name="Glavina del Rio T."/>
            <person name="Dalin E."/>
            <person name="Tice H."/>
            <person name="Bruce D."/>
            <person name="Goodwin L."/>
            <person name="Pitluck S."/>
            <person name="Kyrpides N."/>
            <person name="Mavromatis K."/>
            <person name="Ivanova N."/>
            <person name="Mikhailova N."/>
            <person name="LaButti K.M."/>
            <person name="Clum A."/>
            <person name="Sun H.I."/>
            <person name="Brettin T."/>
            <person name="Detter J.C."/>
            <person name="Han C."/>
            <person name="Larimer F."/>
            <person name="Land M."/>
            <person name="Hauser L."/>
            <person name="Markowitz V."/>
            <person name="Cheng J.F."/>
            <person name="Hugenholtz P."/>
            <person name="Woyke T."/>
            <person name="Wu D."/>
            <person name="Steenblock K."/>
            <person name="Schneider S."/>
            <person name="Pukall R."/>
            <person name="Goeker M."/>
            <person name="Klenk H.P."/>
            <person name="Eisen J.A."/>
        </authorList>
    </citation>
    <scope>NUCLEOTIDE SEQUENCE [LARGE SCALE GENOMIC DNA]</scope>
    <source>
        <strain evidence="3">ATCC 49802 / DSM 20745 / S 6022</strain>
    </source>
</reference>
<dbReference type="GO" id="GO:0016740">
    <property type="term" value="F:transferase activity"/>
    <property type="evidence" value="ECO:0007669"/>
    <property type="project" value="UniProtKB-KW"/>
</dbReference>
<dbReference type="InterPro" id="IPR041726">
    <property type="entry name" value="ACAD10_11_N"/>
</dbReference>
<dbReference type="InterPro" id="IPR002575">
    <property type="entry name" value="Aminoglycoside_PTrfase"/>
</dbReference>
<dbReference type="EMBL" id="CP001823">
    <property type="protein sequence ID" value="ACZ38766.1"/>
    <property type="molecule type" value="Genomic_DNA"/>
</dbReference>
<dbReference type="Gene3D" id="3.90.1200.10">
    <property type="match status" value="1"/>
</dbReference>
<proteinExistence type="predicted"/>
<dbReference type="eggNOG" id="COG3173">
    <property type="taxonomic scope" value="Bacteria"/>
</dbReference>
<name>D1C3E9_SPHTD</name>
<sequence>MEALPGGVSARVTVVGVRYPDGQSQRLVVKEYGAGDLHRNPDVAAHEFRVLQVVRSAGVPAPEPYYLDQTGALLGTPLIVIDYVDGQTGLASADLDRALPPLAETLARIHSVDVAAADLSFLPSQERTVAEMLARRPATLDDSLDEPRIRDVLEAVWPLPQRNQPVLLHGDYWPGNTLWRDDRLVAVIDWEDVAPGDPLADLGNARLEILWAYGSSAMHAFTRRYRALMPHVDVSCLPYWDLIAALRPAGKLSQWGLDPQTEQTMRARHKRFVDQALQALGRC</sequence>
<keyword evidence="3" id="KW-1185">Reference proteome</keyword>
<dbReference type="CDD" id="cd05154">
    <property type="entry name" value="ACAD10_11_N-like"/>
    <property type="match status" value="1"/>
</dbReference>
<keyword evidence="2" id="KW-0808">Transferase</keyword>
<dbReference type="InterPro" id="IPR011009">
    <property type="entry name" value="Kinase-like_dom_sf"/>
</dbReference>
<feature type="domain" description="Aminoglycoside phosphotransferase" evidence="1">
    <location>
        <begin position="3"/>
        <end position="208"/>
    </location>
</feature>
<dbReference type="InParanoid" id="D1C3E9"/>
<organism evidence="2 3">
    <name type="scientific">Sphaerobacter thermophilus (strain ATCC 49802 / DSM 20745 / KCCM 41009 / NCIMB 13125 / S 6022)</name>
    <dbReference type="NCBI Taxonomy" id="479434"/>
    <lineage>
        <taxon>Bacteria</taxon>
        <taxon>Pseudomonadati</taxon>
        <taxon>Thermomicrobiota</taxon>
        <taxon>Thermomicrobia</taxon>
        <taxon>Sphaerobacterales</taxon>
        <taxon>Sphaerobacterineae</taxon>
        <taxon>Sphaerobacteraceae</taxon>
        <taxon>Sphaerobacter</taxon>
    </lineage>
</organism>
<dbReference type="Gene3D" id="3.30.200.20">
    <property type="entry name" value="Phosphorylase Kinase, domain 1"/>
    <property type="match status" value="1"/>
</dbReference>
<evidence type="ECO:0000313" key="2">
    <source>
        <dbReference type="EMBL" id="ACZ38766.1"/>
    </source>
</evidence>
<gene>
    <name evidence="2" type="ordered locus">Sthe_1331</name>
</gene>
<dbReference type="HOGENOM" id="CLU_079051_0_0_0"/>
<dbReference type="InterPro" id="IPR051678">
    <property type="entry name" value="AGP_Transferase"/>
</dbReference>
<dbReference type="AlphaFoldDB" id="D1C3E9"/>
<dbReference type="Pfam" id="PF01636">
    <property type="entry name" value="APH"/>
    <property type="match status" value="1"/>
</dbReference>
<dbReference type="KEGG" id="sti:Sthe_1331"/>
<reference evidence="2 3" key="2">
    <citation type="journal article" date="2010" name="Stand. Genomic Sci.">
        <title>Complete genome sequence of Desulfohalobium retbaense type strain (HR(100)).</title>
        <authorList>
            <person name="Spring S."/>
            <person name="Nolan M."/>
            <person name="Lapidus A."/>
            <person name="Glavina Del Rio T."/>
            <person name="Copeland A."/>
            <person name="Tice H."/>
            <person name="Cheng J.F."/>
            <person name="Lucas S."/>
            <person name="Land M."/>
            <person name="Chen F."/>
            <person name="Bruce D."/>
            <person name="Goodwin L."/>
            <person name="Pitluck S."/>
            <person name="Ivanova N."/>
            <person name="Mavromatis K."/>
            <person name="Mikhailova N."/>
            <person name="Pati A."/>
            <person name="Chen A."/>
            <person name="Palaniappan K."/>
            <person name="Hauser L."/>
            <person name="Chang Y.J."/>
            <person name="Jeffries C.D."/>
            <person name="Munk C."/>
            <person name="Kiss H."/>
            <person name="Chain P."/>
            <person name="Han C."/>
            <person name="Brettin T."/>
            <person name="Detter J.C."/>
            <person name="Schuler E."/>
            <person name="Goker M."/>
            <person name="Rohde M."/>
            <person name="Bristow J."/>
            <person name="Eisen J.A."/>
            <person name="Markowitz V."/>
            <person name="Hugenholtz P."/>
            <person name="Kyrpides N.C."/>
            <person name="Klenk H.P."/>
        </authorList>
    </citation>
    <scope>NUCLEOTIDE SEQUENCE [LARGE SCALE GENOMIC DNA]</scope>
    <source>
        <strain evidence="3">ATCC 49802 / DSM 20745 / S 6022</strain>
    </source>
</reference>
<dbReference type="SUPFAM" id="SSF56112">
    <property type="entry name" value="Protein kinase-like (PK-like)"/>
    <property type="match status" value="1"/>
</dbReference>
<accession>D1C3E9</accession>
<evidence type="ECO:0000313" key="3">
    <source>
        <dbReference type="Proteomes" id="UP000002027"/>
    </source>
</evidence>
<evidence type="ECO:0000259" key="1">
    <source>
        <dbReference type="Pfam" id="PF01636"/>
    </source>
</evidence>
<dbReference type="Proteomes" id="UP000002027">
    <property type="component" value="Chromosome 1"/>
</dbReference>